<dbReference type="EMBL" id="NIDE01000004">
    <property type="protein sequence ID" value="OWK44031.1"/>
    <property type="molecule type" value="Genomic_DNA"/>
</dbReference>
<dbReference type="CDD" id="cd00397">
    <property type="entry name" value="DNA_BRE_C"/>
    <property type="match status" value="1"/>
</dbReference>
<dbReference type="PANTHER" id="PTHR30349:SF64">
    <property type="entry name" value="PROPHAGE INTEGRASE INTD-RELATED"/>
    <property type="match status" value="1"/>
</dbReference>
<dbReference type="OrthoDB" id="292546at2"/>
<feature type="compositionally biased region" description="Low complexity" evidence="5">
    <location>
        <begin position="470"/>
        <end position="481"/>
    </location>
</feature>
<evidence type="ECO:0000256" key="1">
    <source>
        <dbReference type="ARBA" id="ARBA00022908"/>
    </source>
</evidence>
<feature type="domain" description="Core-binding (CB)" evidence="7">
    <location>
        <begin position="114"/>
        <end position="196"/>
    </location>
</feature>
<evidence type="ECO:0000313" key="8">
    <source>
        <dbReference type="EMBL" id="OWK44031.1"/>
    </source>
</evidence>
<evidence type="ECO:0000256" key="2">
    <source>
        <dbReference type="ARBA" id="ARBA00023125"/>
    </source>
</evidence>
<feature type="domain" description="Tyr recombinase" evidence="6">
    <location>
        <begin position="220"/>
        <end position="447"/>
    </location>
</feature>
<dbReference type="InterPro" id="IPR002104">
    <property type="entry name" value="Integrase_catalytic"/>
</dbReference>
<sequence>MGTVFKKQSTRAVPAEAEIVQKGGKRFARWRMRGKIRTAPLTTGVEGGDRIVTESSTYYAKYRDASGEVLVKPTGCRDRQAAEQLLKKWEREVEQIKSGTLDRKALDVARLAIAPVEEHLAAYERSLIAAEVSDTYRANVLRAVRRVAADCEFATAADFDSTQLENWLVDRVEDGMGARSRNYYRQSVITFANWCIQTSRLAVHDFDRLPKADEKADPRRQRRALTEDEVTRVLAVAVTRPLSDARTVRRGKRKGEASADLRPATVARLEAVGRERALIYKTLLLTGLRRNELRTLTVGQLDLTPKAAFLQLNAGDEKNGEGNVVAIRDDLAADLSHWLANKLDVYQSKENRKPIPTRLPPETPVFTVPTGLRLILDRDLRAAGIPKRDDRGRTIDVHAMRTTFGTLLSRAGVAPRTAQAAMRHSDLKLTMGVYTDPRLLDVRGAVEKLPTLPLPSDRTSPPSGSPLPSEPLGGNPSSVAPAVAPTPFIRGQFGSFCGSQREVLEPEELEKEIAVTSCGDNKNPPVTLGVTRGQRFGPAGFEPTTSCTPSQRLQAQKSQRLTVSRLMNSRLYIDYTDFSRKRGQFPGIPQRNLTVS</sequence>
<evidence type="ECO:0000256" key="4">
    <source>
        <dbReference type="PROSITE-ProRule" id="PRU01248"/>
    </source>
</evidence>
<dbReference type="GO" id="GO:0003677">
    <property type="term" value="F:DNA binding"/>
    <property type="evidence" value="ECO:0007669"/>
    <property type="project" value="UniProtKB-UniRule"/>
</dbReference>
<dbReference type="InterPro" id="IPR044068">
    <property type="entry name" value="CB"/>
</dbReference>
<name>A0A225DRV1_9BACT</name>
<organism evidence="8 9">
    <name type="scientific">Fimbriiglobus ruber</name>
    <dbReference type="NCBI Taxonomy" id="1908690"/>
    <lineage>
        <taxon>Bacteria</taxon>
        <taxon>Pseudomonadati</taxon>
        <taxon>Planctomycetota</taxon>
        <taxon>Planctomycetia</taxon>
        <taxon>Gemmatales</taxon>
        <taxon>Gemmataceae</taxon>
        <taxon>Fimbriiglobus</taxon>
    </lineage>
</organism>
<dbReference type="InterPro" id="IPR050090">
    <property type="entry name" value="Tyrosine_recombinase_XerCD"/>
</dbReference>
<evidence type="ECO:0000313" key="9">
    <source>
        <dbReference type="Proteomes" id="UP000214646"/>
    </source>
</evidence>
<keyword evidence="1" id="KW-0229">DNA integration</keyword>
<dbReference type="Gene3D" id="1.10.443.10">
    <property type="entry name" value="Intergrase catalytic core"/>
    <property type="match status" value="1"/>
</dbReference>
<keyword evidence="2 4" id="KW-0238">DNA-binding</keyword>
<evidence type="ECO:0000259" key="7">
    <source>
        <dbReference type="PROSITE" id="PS51900"/>
    </source>
</evidence>
<dbReference type="GO" id="GO:0006310">
    <property type="term" value="P:DNA recombination"/>
    <property type="evidence" value="ECO:0007669"/>
    <property type="project" value="UniProtKB-KW"/>
</dbReference>
<dbReference type="SUPFAM" id="SSF56349">
    <property type="entry name" value="DNA breaking-rejoining enzymes"/>
    <property type="match status" value="1"/>
</dbReference>
<gene>
    <name evidence="8" type="ORF">FRUB_03630</name>
</gene>
<comment type="caution">
    <text evidence="8">The sequence shown here is derived from an EMBL/GenBank/DDBJ whole genome shotgun (WGS) entry which is preliminary data.</text>
</comment>
<reference evidence="9" key="1">
    <citation type="submission" date="2017-06" db="EMBL/GenBank/DDBJ databases">
        <title>Genome analysis of Fimbriiglobus ruber SP5, the first member of the order Planctomycetales with confirmed chitinolytic capability.</title>
        <authorList>
            <person name="Ravin N.V."/>
            <person name="Rakitin A.L."/>
            <person name="Ivanova A.A."/>
            <person name="Beletsky A.V."/>
            <person name="Kulichevskaya I.S."/>
            <person name="Mardanov A.V."/>
            <person name="Dedysh S.N."/>
        </authorList>
    </citation>
    <scope>NUCLEOTIDE SEQUENCE [LARGE SCALE GENOMIC DNA]</scope>
    <source>
        <strain evidence="9">SP5</strain>
    </source>
</reference>
<dbReference type="AlphaFoldDB" id="A0A225DRV1"/>
<dbReference type="InterPro" id="IPR011010">
    <property type="entry name" value="DNA_brk_join_enz"/>
</dbReference>
<feature type="region of interest" description="Disordered" evidence="5">
    <location>
        <begin position="450"/>
        <end position="481"/>
    </location>
</feature>
<dbReference type="Proteomes" id="UP000214646">
    <property type="component" value="Unassembled WGS sequence"/>
</dbReference>
<keyword evidence="9" id="KW-1185">Reference proteome</keyword>
<keyword evidence="3" id="KW-0233">DNA recombination</keyword>
<evidence type="ECO:0000256" key="3">
    <source>
        <dbReference type="ARBA" id="ARBA00023172"/>
    </source>
</evidence>
<dbReference type="PANTHER" id="PTHR30349">
    <property type="entry name" value="PHAGE INTEGRASE-RELATED"/>
    <property type="match status" value="1"/>
</dbReference>
<dbReference type="Pfam" id="PF00589">
    <property type="entry name" value="Phage_integrase"/>
    <property type="match status" value="1"/>
</dbReference>
<evidence type="ECO:0000256" key="5">
    <source>
        <dbReference type="SAM" id="MobiDB-lite"/>
    </source>
</evidence>
<dbReference type="RefSeq" id="WP_143393167.1">
    <property type="nucleotide sequence ID" value="NZ_NIDE01000004.1"/>
</dbReference>
<dbReference type="GO" id="GO:0015074">
    <property type="term" value="P:DNA integration"/>
    <property type="evidence" value="ECO:0007669"/>
    <property type="project" value="UniProtKB-KW"/>
</dbReference>
<evidence type="ECO:0000259" key="6">
    <source>
        <dbReference type="PROSITE" id="PS51898"/>
    </source>
</evidence>
<dbReference type="PROSITE" id="PS51898">
    <property type="entry name" value="TYR_RECOMBINASE"/>
    <property type="match status" value="1"/>
</dbReference>
<dbReference type="InterPro" id="IPR013762">
    <property type="entry name" value="Integrase-like_cat_sf"/>
</dbReference>
<accession>A0A225DRV1</accession>
<dbReference type="PROSITE" id="PS51900">
    <property type="entry name" value="CB"/>
    <property type="match status" value="1"/>
</dbReference>
<protein>
    <submittedName>
        <fullName evidence="8">Uncharacterized protein</fullName>
    </submittedName>
</protein>
<proteinExistence type="predicted"/>